<dbReference type="CDD" id="cd02019">
    <property type="entry name" value="NK"/>
    <property type="match status" value="1"/>
</dbReference>
<evidence type="ECO:0000256" key="11">
    <source>
        <dbReference type="RuleBase" id="RU003783"/>
    </source>
</evidence>
<accession>A0A1H3C031</accession>
<evidence type="ECO:0000256" key="12">
    <source>
        <dbReference type="RuleBase" id="RU003784"/>
    </source>
</evidence>
<dbReference type="AlphaFoldDB" id="A0A1H3C031"/>
<reference evidence="15" key="1">
    <citation type="submission" date="2016-10" db="EMBL/GenBank/DDBJ databases">
        <authorList>
            <person name="Varghese N."/>
            <person name="Submissions S."/>
        </authorList>
    </citation>
    <scope>NUCLEOTIDE SEQUENCE [LARGE SCALE GENOMIC DNA]</scope>
    <source>
        <strain evidence="15">DSM 173</strain>
    </source>
</reference>
<dbReference type="GO" id="GO:0052381">
    <property type="term" value="F:tRNA dimethylallyltransferase activity"/>
    <property type="evidence" value="ECO:0007669"/>
    <property type="project" value="UniProtKB-UniRule"/>
</dbReference>
<dbReference type="PANTHER" id="PTHR11088">
    <property type="entry name" value="TRNA DIMETHYLALLYLTRANSFERASE"/>
    <property type="match status" value="1"/>
</dbReference>
<evidence type="ECO:0000256" key="5">
    <source>
        <dbReference type="ARBA" id="ARBA00022694"/>
    </source>
</evidence>
<dbReference type="EMBL" id="FNOW01000004">
    <property type="protein sequence ID" value="SDX47543.1"/>
    <property type="molecule type" value="Genomic_DNA"/>
</dbReference>
<proteinExistence type="inferred from homology"/>
<dbReference type="InterPro" id="IPR027417">
    <property type="entry name" value="P-loop_NTPase"/>
</dbReference>
<dbReference type="InterPro" id="IPR018022">
    <property type="entry name" value="IPT"/>
</dbReference>
<keyword evidence="6 10" id="KW-0547">Nucleotide-binding</keyword>
<dbReference type="InterPro" id="IPR039657">
    <property type="entry name" value="Dimethylallyltransferase"/>
</dbReference>
<feature type="region of interest" description="Interaction with substrate tRNA" evidence="10">
    <location>
        <begin position="206"/>
        <end position="210"/>
    </location>
</feature>
<feature type="binding site" evidence="10">
    <location>
        <begin position="59"/>
        <end position="64"/>
    </location>
    <ligand>
        <name>substrate</name>
    </ligand>
</feature>
<feature type="site" description="Interaction with substrate tRNA" evidence="10">
    <location>
        <position position="170"/>
    </location>
</feature>
<comment type="caution">
    <text evidence="10">Lacks conserved residue(s) required for the propagation of feature annotation.</text>
</comment>
<comment type="catalytic activity">
    <reaction evidence="9 10 11">
        <text>adenosine(37) in tRNA + dimethylallyl diphosphate = N(6)-dimethylallyladenosine(37) in tRNA + diphosphate</text>
        <dbReference type="Rhea" id="RHEA:26482"/>
        <dbReference type="Rhea" id="RHEA-COMP:10162"/>
        <dbReference type="Rhea" id="RHEA-COMP:10375"/>
        <dbReference type="ChEBI" id="CHEBI:33019"/>
        <dbReference type="ChEBI" id="CHEBI:57623"/>
        <dbReference type="ChEBI" id="CHEBI:74411"/>
        <dbReference type="ChEBI" id="CHEBI:74415"/>
        <dbReference type="EC" id="2.5.1.75"/>
    </reaction>
</comment>
<dbReference type="GO" id="GO:0005524">
    <property type="term" value="F:ATP binding"/>
    <property type="evidence" value="ECO:0007669"/>
    <property type="project" value="UniProtKB-UniRule"/>
</dbReference>
<dbReference type="Gene3D" id="3.40.50.300">
    <property type="entry name" value="P-loop containing nucleotide triphosphate hydrolases"/>
    <property type="match status" value="1"/>
</dbReference>
<evidence type="ECO:0000313" key="14">
    <source>
        <dbReference type="EMBL" id="SDX47543.1"/>
    </source>
</evidence>
<evidence type="ECO:0000256" key="4">
    <source>
        <dbReference type="ARBA" id="ARBA00022679"/>
    </source>
</evidence>
<comment type="subunit">
    <text evidence="10">Monomer.</text>
</comment>
<dbReference type="Gene3D" id="1.10.20.140">
    <property type="match status" value="1"/>
</dbReference>
<dbReference type="HAMAP" id="MF_00185">
    <property type="entry name" value="IPP_trans"/>
    <property type="match status" value="1"/>
</dbReference>
<dbReference type="FunFam" id="1.10.20.140:FF:000001">
    <property type="entry name" value="tRNA dimethylallyltransferase"/>
    <property type="match status" value="1"/>
</dbReference>
<dbReference type="NCBIfam" id="TIGR00174">
    <property type="entry name" value="miaA"/>
    <property type="match status" value="1"/>
</dbReference>
<dbReference type="STRING" id="61595.SAMN05421644_10476"/>
<dbReference type="EC" id="2.5.1.75" evidence="10"/>
<evidence type="ECO:0000256" key="13">
    <source>
        <dbReference type="RuleBase" id="RU003785"/>
    </source>
</evidence>
<evidence type="ECO:0000256" key="10">
    <source>
        <dbReference type="HAMAP-Rule" id="MF_00185"/>
    </source>
</evidence>
<gene>
    <name evidence="10" type="primary">miaA</name>
    <name evidence="14" type="ORF">SAMN05421644_10476</name>
</gene>
<dbReference type="Proteomes" id="UP000198672">
    <property type="component" value="Unassembled WGS sequence"/>
</dbReference>
<evidence type="ECO:0000313" key="15">
    <source>
        <dbReference type="Proteomes" id="UP000198672"/>
    </source>
</evidence>
<dbReference type="GO" id="GO:0006400">
    <property type="term" value="P:tRNA modification"/>
    <property type="evidence" value="ECO:0007669"/>
    <property type="project" value="TreeGrafter"/>
</dbReference>
<feature type="region of interest" description="Interaction with substrate tRNA" evidence="10">
    <location>
        <begin position="288"/>
        <end position="293"/>
    </location>
</feature>
<evidence type="ECO:0000256" key="7">
    <source>
        <dbReference type="ARBA" id="ARBA00022840"/>
    </source>
</evidence>
<keyword evidence="15" id="KW-1185">Reference proteome</keyword>
<dbReference type="SUPFAM" id="SSF52540">
    <property type="entry name" value="P-loop containing nucleoside triphosphate hydrolases"/>
    <property type="match status" value="1"/>
</dbReference>
<comment type="cofactor">
    <cofactor evidence="1 10">
        <name>Mg(2+)</name>
        <dbReference type="ChEBI" id="CHEBI:18420"/>
    </cofactor>
</comment>
<evidence type="ECO:0000256" key="9">
    <source>
        <dbReference type="ARBA" id="ARBA00049563"/>
    </source>
</evidence>
<organism evidence="14 15">
    <name type="scientific">Allochromatium warmingii</name>
    <name type="common">Chromatium warmingii</name>
    <dbReference type="NCBI Taxonomy" id="61595"/>
    <lineage>
        <taxon>Bacteria</taxon>
        <taxon>Pseudomonadati</taxon>
        <taxon>Pseudomonadota</taxon>
        <taxon>Gammaproteobacteria</taxon>
        <taxon>Chromatiales</taxon>
        <taxon>Chromatiaceae</taxon>
        <taxon>Allochromatium</taxon>
    </lineage>
</organism>
<comment type="function">
    <text evidence="2 10 12">Catalyzes the transfer of a dimethylallyl group onto the adenine at position 37 in tRNAs that read codons beginning with uridine, leading to the formation of N6-(dimethylallyl)adenosine (i(6)A).</text>
</comment>
<name>A0A1H3C031_ALLWA</name>
<sequence>MPIWIGCFCGGGELSAASLQRIILFAFCASLRFQIQSHHMPQPPAPDTRPWAILLMGPTASGKTDLALQLVERLPCEIISVDSAMIYRGLDIGTAKPSRELLARVPHRLIDILDPTEAYSTARFRADALAAMHDIHARGRIPLLVGGTMLYFRALQQGLAALPSADAELRAALDAEAERLGWPALHARLAELDPLAAARIHPNDPQRIQRALEVHALSGQAMSALIDAAAHETLPFRLLKLARAPADRTVLHERIAERFQAMLELGFVAEVSQLWARGDLTPDLPSMRCVGYRQVLNYLHGASTWEDMVQRGIIATRQLAKRQLTWLRAESDCHWLDATPDPLTTALKLSRVMC</sequence>
<evidence type="ECO:0000256" key="8">
    <source>
        <dbReference type="ARBA" id="ARBA00022842"/>
    </source>
</evidence>
<keyword evidence="5 10" id="KW-0819">tRNA processing</keyword>
<protein>
    <recommendedName>
        <fullName evidence="10">tRNA dimethylallyltransferase</fullName>
        <ecNumber evidence="10">2.5.1.75</ecNumber>
    </recommendedName>
    <alternativeName>
        <fullName evidence="10">Dimethylallyl diphosphate:tRNA dimethylallyltransferase</fullName>
        <shortName evidence="10">DMAPP:tRNA dimethylallyltransferase</shortName>
        <shortName evidence="10">DMATase</shortName>
    </alternativeName>
    <alternativeName>
        <fullName evidence="10">Isopentenyl-diphosphate:tRNA isopentenyltransferase</fullName>
        <shortName evidence="10">IPP transferase</shortName>
        <shortName evidence="10">IPPT</shortName>
        <shortName evidence="10">IPTase</shortName>
    </alternativeName>
</protein>
<evidence type="ECO:0000256" key="2">
    <source>
        <dbReference type="ARBA" id="ARBA00003213"/>
    </source>
</evidence>
<keyword evidence="7 10" id="KW-0067">ATP-binding</keyword>
<comment type="similarity">
    <text evidence="3 10 13">Belongs to the IPP transferase family.</text>
</comment>
<evidence type="ECO:0000256" key="3">
    <source>
        <dbReference type="ARBA" id="ARBA00005842"/>
    </source>
</evidence>
<feature type="binding site" evidence="10">
    <location>
        <begin position="57"/>
        <end position="64"/>
    </location>
    <ligand>
        <name>ATP</name>
        <dbReference type="ChEBI" id="CHEBI:30616"/>
    </ligand>
</feature>
<dbReference type="Pfam" id="PF01715">
    <property type="entry name" value="IPPT"/>
    <property type="match status" value="1"/>
</dbReference>
<feature type="region of interest" description="Interaction with substrate tRNA" evidence="10">
    <location>
        <begin position="82"/>
        <end position="85"/>
    </location>
</feature>
<evidence type="ECO:0000256" key="6">
    <source>
        <dbReference type="ARBA" id="ARBA00022741"/>
    </source>
</evidence>
<dbReference type="PANTHER" id="PTHR11088:SF60">
    <property type="entry name" value="TRNA DIMETHYLALLYLTRANSFERASE"/>
    <property type="match status" value="1"/>
</dbReference>
<keyword evidence="8 10" id="KW-0460">Magnesium</keyword>
<feature type="site" description="Interaction with substrate tRNA" evidence="10">
    <location>
        <position position="148"/>
    </location>
</feature>
<keyword evidence="4 10" id="KW-0808">Transferase</keyword>
<evidence type="ECO:0000256" key="1">
    <source>
        <dbReference type="ARBA" id="ARBA00001946"/>
    </source>
</evidence>